<comment type="caution">
    <text evidence="1">The sequence shown here is derived from an EMBL/GenBank/DDBJ whole genome shotgun (WGS) entry which is preliminary data.</text>
</comment>
<reference evidence="2" key="1">
    <citation type="journal article" date="2019" name="Int. J. Syst. Evol. Microbiol.">
        <title>The Global Catalogue of Microorganisms (GCM) 10K type strain sequencing project: providing services to taxonomists for standard genome sequencing and annotation.</title>
        <authorList>
            <consortium name="The Broad Institute Genomics Platform"/>
            <consortium name="The Broad Institute Genome Sequencing Center for Infectious Disease"/>
            <person name="Wu L."/>
            <person name="Ma J."/>
        </authorList>
    </citation>
    <scope>NUCLEOTIDE SEQUENCE [LARGE SCALE GENOMIC DNA]</scope>
    <source>
        <strain evidence="2">KACC 12507</strain>
    </source>
</reference>
<dbReference type="PANTHER" id="PTHR33973">
    <property type="entry name" value="OS07G0153300 PROTEIN"/>
    <property type="match status" value="1"/>
</dbReference>
<name>A0ABV9LZ03_9ALTE</name>
<proteinExistence type="predicted"/>
<dbReference type="Pfam" id="PF07103">
    <property type="entry name" value="DUF1365"/>
    <property type="match status" value="1"/>
</dbReference>
<accession>A0ABV9LZ03</accession>
<evidence type="ECO:0000313" key="1">
    <source>
        <dbReference type="EMBL" id="MFC4701811.1"/>
    </source>
</evidence>
<protein>
    <submittedName>
        <fullName evidence="1">DUF1365 domain-containing protein</fullName>
    </submittedName>
</protein>
<sequence length="252" mass="29151">MSCEISLAANDGDLESAIYTGEVFHQRVVPKHHAFTYKIFLYWIKLSEINRLNNKVKGFSDLSGKRSIVNFTRSDYLGDPSLDLQQSVLSRMSELNHEPLAGEVFMLGQVRTFGLYFSPVNFYYLRDKTGHFTHMLAEVSNTPWNQRHHYLVDLKEQKSCDKAFHVSPFNPIDMTYHWSVPQPNENIRLQLICSKQIKHFEAAINLKRTPLTSRSLKQALLSIPSMTIKTMAGIYWQALKLFVKRVPVYTHP</sequence>
<dbReference type="InterPro" id="IPR010775">
    <property type="entry name" value="DUF1365"/>
</dbReference>
<dbReference type="RefSeq" id="WP_382410635.1">
    <property type="nucleotide sequence ID" value="NZ_JBHSGU010000029.1"/>
</dbReference>
<dbReference type="EMBL" id="JBHSGU010000029">
    <property type="protein sequence ID" value="MFC4701811.1"/>
    <property type="molecule type" value="Genomic_DNA"/>
</dbReference>
<dbReference type="Proteomes" id="UP001595897">
    <property type="component" value="Unassembled WGS sequence"/>
</dbReference>
<dbReference type="PANTHER" id="PTHR33973:SF4">
    <property type="entry name" value="OS07G0153300 PROTEIN"/>
    <property type="match status" value="1"/>
</dbReference>
<keyword evidence="2" id="KW-1185">Reference proteome</keyword>
<gene>
    <name evidence="1" type="ORF">ACFO4O_16805</name>
</gene>
<evidence type="ECO:0000313" key="2">
    <source>
        <dbReference type="Proteomes" id="UP001595897"/>
    </source>
</evidence>
<organism evidence="1 2">
    <name type="scientific">Glaciecola siphonariae</name>
    <dbReference type="NCBI Taxonomy" id="521012"/>
    <lineage>
        <taxon>Bacteria</taxon>
        <taxon>Pseudomonadati</taxon>
        <taxon>Pseudomonadota</taxon>
        <taxon>Gammaproteobacteria</taxon>
        <taxon>Alteromonadales</taxon>
        <taxon>Alteromonadaceae</taxon>
        <taxon>Glaciecola</taxon>
    </lineage>
</organism>